<reference evidence="4" key="2">
    <citation type="submission" date="2025-08" db="UniProtKB">
        <authorList>
            <consortium name="Ensembl"/>
        </authorList>
    </citation>
    <scope>IDENTIFICATION</scope>
</reference>
<dbReference type="InterPro" id="IPR013320">
    <property type="entry name" value="ConA-like_dom_sf"/>
</dbReference>
<dbReference type="GO" id="GO:0016936">
    <property type="term" value="F:galactoside binding"/>
    <property type="evidence" value="ECO:0007669"/>
    <property type="project" value="TreeGrafter"/>
</dbReference>
<accession>A0A670ISD1</accession>
<keyword evidence="1 2" id="KW-0430">Lectin</keyword>
<dbReference type="GO" id="GO:0030246">
    <property type="term" value="F:carbohydrate binding"/>
    <property type="evidence" value="ECO:0007669"/>
    <property type="project" value="UniProtKB-UniRule"/>
</dbReference>
<dbReference type="InterPro" id="IPR044156">
    <property type="entry name" value="Galectin-like"/>
</dbReference>
<dbReference type="GO" id="GO:0010628">
    <property type="term" value="P:positive regulation of gene expression"/>
    <property type="evidence" value="ECO:0007669"/>
    <property type="project" value="TreeGrafter"/>
</dbReference>
<sequence length="137" mass="15453">MRASEHLITEVYWTTGAHAPEVLIQAVPSALCFVKFAVNFLCANGDIAFHFNPRFDTLKPVVVCNTQMKIFWGEEEIAPSMPFKQNSSFEMTVNLESGCYQVRWDWGGELCTRQQRDGAPSPSLCQLAELHLRSQLA</sequence>
<protein>
    <recommendedName>
        <fullName evidence="2">Galectin</fullName>
    </recommendedName>
</protein>
<dbReference type="GO" id="GO:0005829">
    <property type="term" value="C:cytosol"/>
    <property type="evidence" value="ECO:0007669"/>
    <property type="project" value="TreeGrafter"/>
</dbReference>
<dbReference type="SUPFAM" id="SSF49899">
    <property type="entry name" value="Concanavalin A-like lectins/glucanases"/>
    <property type="match status" value="1"/>
</dbReference>
<reference evidence="4 5" key="1">
    <citation type="journal article" date="2019" name="Proc. Natl. Acad. Sci. U.S.A.">
        <title>Regulatory changes in pterin and carotenoid genes underlie balanced color polymorphisms in the wall lizard.</title>
        <authorList>
            <person name="Andrade P."/>
            <person name="Pinho C."/>
            <person name="Perez I de Lanuza G."/>
            <person name="Afonso S."/>
            <person name="Brejcha J."/>
            <person name="Rubin C.J."/>
            <person name="Wallerman O."/>
            <person name="Pereira P."/>
            <person name="Sabatino S.J."/>
            <person name="Bellati A."/>
            <person name="Pellitteri-Rosa D."/>
            <person name="Bosakova Z."/>
            <person name="Bunikis I."/>
            <person name="Carretero M.A."/>
            <person name="Feiner N."/>
            <person name="Marsik P."/>
            <person name="Pauperio F."/>
            <person name="Salvi D."/>
            <person name="Soler L."/>
            <person name="While G.M."/>
            <person name="Uller T."/>
            <person name="Font E."/>
            <person name="Andersson L."/>
            <person name="Carneiro M."/>
        </authorList>
    </citation>
    <scope>NUCLEOTIDE SEQUENCE</scope>
</reference>
<dbReference type="Proteomes" id="UP000472272">
    <property type="component" value="Chromosome 8"/>
</dbReference>
<dbReference type="PANTHER" id="PTHR11346">
    <property type="entry name" value="GALECTIN"/>
    <property type="match status" value="1"/>
</dbReference>
<evidence type="ECO:0000259" key="3">
    <source>
        <dbReference type="PROSITE" id="PS51304"/>
    </source>
</evidence>
<dbReference type="SMART" id="SM00908">
    <property type="entry name" value="Gal-bind_lectin"/>
    <property type="match status" value="1"/>
</dbReference>
<keyword evidence="5" id="KW-1185">Reference proteome</keyword>
<dbReference type="GO" id="GO:0032689">
    <property type="term" value="P:negative regulation of type II interferon production"/>
    <property type="evidence" value="ECO:0007669"/>
    <property type="project" value="TreeGrafter"/>
</dbReference>
<dbReference type="Ensembl" id="ENSPMRT00000015384.1">
    <property type="protein sequence ID" value="ENSPMRP00000014404.1"/>
    <property type="gene ID" value="ENSPMRG00000009598.1"/>
</dbReference>
<evidence type="ECO:0000256" key="2">
    <source>
        <dbReference type="RuleBase" id="RU102079"/>
    </source>
</evidence>
<feature type="domain" description="Galectin" evidence="3">
    <location>
        <begin position="12"/>
        <end position="137"/>
    </location>
</feature>
<proteinExistence type="predicted"/>
<name>A0A670ISD1_PODMU</name>
<dbReference type="GO" id="GO:2000562">
    <property type="term" value="P:negative regulation of CD4-positive, alpha-beta T cell proliferation"/>
    <property type="evidence" value="ECO:0007669"/>
    <property type="project" value="TreeGrafter"/>
</dbReference>
<evidence type="ECO:0000313" key="5">
    <source>
        <dbReference type="Proteomes" id="UP000472272"/>
    </source>
</evidence>
<dbReference type="SMART" id="SM00276">
    <property type="entry name" value="GLECT"/>
    <property type="match status" value="1"/>
</dbReference>
<evidence type="ECO:0000256" key="1">
    <source>
        <dbReference type="ARBA" id="ARBA00022734"/>
    </source>
</evidence>
<dbReference type="InterPro" id="IPR001079">
    <property type="entry name" value="Galectin_CRD"/>
</dbReference>
<dbReference type="PANTHER" id="PTHR11346:SF186">
    <property type="entry name" value="GALECTIN"/>
    <property type="match status" value="1"/>
</dbReference>
<reference evidence="4" key="3">
    <citation type="submission" date="2025-09" db="UniProtKB">
        <authorList>
            <consortium name="Ensembl"/>
        </authorList>
    </citation>
    <scope>IDENTIFICATION</scope>
</reference>
<dbReference type="AlphaFoldDB" id="A0A670ISD1"/>
<evidence type="ECO:0000313" key="4">
    <source>
        <dbReference type="Ensembl" id="ENSPMRP00000014404.1"/>
    </source>
</evidence>
<dbReference type="GeneTree" id="ENSGT00990000214225"/>
<dbReference type="Gene3D" id="2.60.120.200">
    <property type="match status" value="1"/>
</dbReference>
<organism evidence="4 5">
    <name type="scientific">Podarcis muralis</name>
    <name type="common">Wall lizard</name>
    <name type="synonym">Lacerta muralis</name>
    <dbReference type="NCBI Taxonomy" id="64176"/>
    <lineage>
        <taxon>Eukaryota</taxon>
        <taxon>Metazoa</taxon>
        <taxon>Chordata</taxon>
        <taxon>Craniata</taxon>
        <taxon>Vertebrata</taxon>
        <taxon>Euteleostomi</taxon>
        <taxon>Lepidosauria</taxon>
        <taxon>Squamata</taxon>
        <taxon>Bifurcata</taxon>
        <taxon>Unidentata</taxon>
        <taxon>Episquamata</taxon>
        <taxon>Laterata</taxon>
        <taxon>Lacertibaenia</taxon>
        <taxon>Lacertidae</taxon>
        <taxon>Podarcis</taxon>
    </lineage>
</organism>
<dbReference type="PROSITE" id="PS51304">
    <property type="entry name" value="GALECTIN"/>
    <property type="match status" value="1"/>
</dbReference>
<dbReference type="Pfam" id="PF00337">
    <property type="entry name" value="Gal-bind_lectin"/>
    <property type="match status" value="1"/>
</dbReference>
<dbReference type="GO" id="GO:0005634">
    <property type="term" value="C:nucleus"/>
    <property type="evidence" value="ECO:0007669"/>
    <property type="project" value="TreeGrafter"/>
</dbReference>
<dbReference type="CDD" id="cd00070">
    <property type="entry name" value="GLECT"/>
    <property type="match status" value="1"/>
</dbReference>